<protein>
    <recommendedName>
        <fullName evidence="3">FAR1 domain-containing protein</fullName>
    </recommendedName>
</protein>
<dbReference type="PANTHER" id="PTHR31569:SF4">
    <property type="entry name" value="SWIM-TYPE DOMAIN-CONTAINING PROTEIN"/>
    <property type="match status" value="1"/>
</dbReference>
<dbReference type="GO" id="GO:0045944">
    <property type="term" value="P:positive regulation of transcription by RNA polymerase II"/>
    <property type="evidence" value="ECO:0007669"/>
    <property type="project" value="InterPro"/>
</dbReference>
<dbReference type="AlphaFoldDB" id="A0A9R1V0Z2"/>
<evidence type="ECO:0008006" key="3">
    <source>
        <dbReference type="Google" id="ProtNLM"/>
    </source>
</evidence>
<dbReference type="PANTHER" id="PTHR31569">
    <property type="entry name" value="SWIM-TYPE DOMAIN-CONTAINING PROTEIN"/>
    <property type="match status" value="1"/>
</dbReference>
<name>A0A9R1V0Z2_LACSA</name>
<proteinExistence type="predicted"/>
<sequence>MEWVRNIAFSYGYVIVIRRSKAKNGLVSYITLICDRGREYESKATIKNSGTKKINCNFQLVGPYIKQYDSWTLMVICNQHKHPPAQYMEGHAFARWLKEHEKHLILKERDENNVSTLKTRYNKCLKPRLSQNYGKAPMQVRGVNL</sequence>
<dbReference type="GO" id="GO:0000981">
    <property type="term" value="F:DNA-binding transcription factor activity, RNA polymerase II-specific"/>
    <property type="evidence" value="ECO:0007669"/>
    <property type="project" value="InterPro"/>
</dbReference>
<dbReference type="GO" id="GO:0010106">
    <property type="term" value="P:cellular response to iron ion starvation"/>
    <property type="evidence" value="ECO:0007669"/>
    <property type="project" value="InterPro"/>
</dbReference>
<gene>
    <name evidence="1" type="ORF">LSAT_V11C700377930</name>
</gene>
<accession>A0A9R1V0Z2</accession>
<dbReference type="EMBL" id="NBSK02000007">
    <property type="protein sequence ID" value="KAJ0196617.1"/>
    <property type="molecule type" value="Genomic_DNA"/>
</dbReference>
<keyword evidence="2" id="KW-1185">Reference proteome</keyword>
<comment type="caution">
    <text evidence="1">The sequence shown here is derived from an EMBL/GenBank/DDBJ whole genome shotgun (WGS) entry which is preliminary data.</text>
</comment>
<organism evidence="1 2">
    <name type="scientific">Lactuca sativa</name>
    <name type="common">Garden lettuce</name>
    <dbReference type="NCBI Taxonomy" id="4236"/>
    <lineage>
        <taxon>Eukaryota</taxon>
        <taxon>Viridiplantae</taxon>
        <taxon>Streptophyta</taxon>
        <taxon>Embryophyta</taxon>
        <taxon>Tracheophyta</taxon>
        <taxon>Spermatophyta</taxon>
        <taxon>Magnoliopsida</taxon>
        <taxon>eudicotyledons</taxon>
        <taxon>Gunneridae</taxon>
        <taxon>Pentapetalae</taxon>
        <taxon>asterids</taxon>
        <taxon>campanulids</taxon>
        <taxon>Asterales</taxon>
        <taxon>Asteraceae</taxon>
        <taxon>Cichorioideae</taxon>
        <taxon>Cichorieae</taxon>
        <taxon>Lactucinae</taxon>
        <taxon>Lactuca</taxon>
    </lineage>
</organism>
<dbReference type="Pfam" id="PF08731">
    <property type="entry name" value="AFT"/>
    <property type="match status" value="1"/>
</dbReference>
<dbReference type="InterPro" id="IPR052579">
    <property type="entry name" value="Zinc_finger_SWIM"/>
</dbReference>
<dbReference type="InterPro" id="IPR014842">
    <property type="entry name" value="AFT"/>
</dbReference>
<evidence type="ECO:0000313" key="1">
    <source>
        <dbReference type="EMBL" id="KAJ0196617.1"/>
    </source>
</evidence>
<reference evidence="1 2" key="1">
    <citation type="journal article" date="2017" name="Nat. Commun.">
        <title>Genome assembly with in vitro proximity ligation data and whole-genome triplication in lettuce.</title>
        <authorList>
            <person name="Reyes-Chin-Wo S."/>
            <person name="Wang Z."/>
            <person name="Yang X."/>
            <person name="Kozik A."/>
            <person name="Arikit S."/>
            <person name="Song C."/>
            <person name="Xia L."/>
            <person name="Froenicke L."/>
            <person name="Lavelle D.O."/>
            <person name="Truco M.J."/>
            <person name="Xia R."/>
            <person name="Zhu S."/>
            <person name="Xu C."/>
            <person name="Xu H."/>
            <person name="Xu X."/>
            <person name="Cox K."/>
            <person name="Korf I."/>
            <person name="Meyers B.C."/>
            <person name="Michelmore R.W."/>
        </authorList>
    </citation>
    <scope>NUCLEOTIDE SEQUENCE [LARGE SCALE GENOMIC DNA]</scope>
    <source>
        <strain evidence="2">cv. Salinas</strain>
        <tissue evidence="1">Seedlings</tissue>
    </source>
</reference>
<dbReference type="Proteomes" id="UP000235145">
    <property type="component" value="Unassembled WGS sequence"/>
</dbReference>
<evidence type="ECO:0000313" key="2">
    <source>
        <dbReference type="Proteomes" id="UP000235145"/>
    </source>
</evidence>